<evidence type="ECO:0000313" key="2">
    <source>
        <dbReference type="EMBL" id="KAL3816785.1"/>
    </source>
</evidence>
<evidence type="ECO:0000256" key="1">
    <source>
        <dbReference type="SAM" id="Phobius"/>
    </source>
</evidence>
<reference evidence="2 3" key="1">
    <citation type="submission" date="2024-10" db="EMBL/GenBank/DDBJ databases">
        <title>Updated reference genomes for cyclostephanoid diatoms.</title>
        <authorList>
            <person name="Roberts W.R."/>
            <person name="Alverson A.J."/>
        </authorList>
    </citation>
    <scope>NUCLEOTIDE SEQUENCE [LARGE SCALE GENOMIC DNA]</scope>
    <source>
        <strain evidence="2 3">AJA228-03</strain>
    </source>
</reference>
<feature type="transmembrane region" description="Helical" evidence="1">
    <location>
        <begin position="80"/>
        <end position="104"/>
    </location>
</feature>
<sequence length="130" mass="14661">MQQANVRRIKRGELGIVKLLDMGAEYLDDKELVARSRGLMMKAESLVDTFEAASAQEEHMKQIKLTFPAKEMTTNNATEFFAALIAAMAHLLRFSHFLFLISVVESISLLSNEAKNQTRCELTIEPTKLD</sequence>
<organism evidence="2 3">
    <name type="scientific">Cyclostephanos tholiformis</name>
    <dbReference type="NCBI Taxonomy" id="382380"/>
    <lineage>
        <taxon>Eukaryota</taxon>
        <taxon>Sar</taxon>
        <taxon>Stramenopiles</taxon>
        <taxon>Ochrophyta</taxon>
        <taxon>Bacillariophyta</taxon>
        <taxon>Coscinodiscophyceae</taxon>
        <taxon>Thalassiosirophycidae</taxon>
        <taxon>Stephanodiscales</taxon>
        <taxon>Stephanodiscaceae</taxon>
        <taxon>Cyclostephanos</taxon>
    </lineage>
</organism>
<name>A0ABD3RX36_9STRA</name>
<dbReference type="EMBL" id="JALLPB020000132">
    <property type="protein sequence ID" value="KAL3816785.1"/>
    <property type="molecule type" value="Genomic_DNA"/>
</dbReference>
<proteinExistence type="predicted"/>
<dbReference type="Proteomes" id="UP001530377">
    <property type="component" value="Unassembled WGS sequence"/>
</dbReference>
<keyword evidence="3" id="KW-1185">Reference proteome</keyword>
<keyword evidence="1" id="KW-1133">Transmembrane helix</keyword>
<comment type="caution">
    <text evidence="2">The sequence shown here is derived from an EMBL/GenBank/DDBJ whole genome shotgun (WGS) entry which is preliminary data.</text>
</comment>
<accession>A0ABD3RX36</accession>
<gene>
    <name evidence="2" type="ORF">ACHAXA_001523</name>
</gene>
<protein>
    <submittedName>
        <fullName evidence="2">Uncharacterized protein</fullName>
    </submittedName>
</protein>
<dbReference type="AlphaFoldDB" id="A0ABD3RX36"/>
<keyword evidence="1" id="KW-0812">Transmembrane</keyword>
<keyword evidence="1" id="KW-0472">Membrane</keyword>
<evidence type="ECO:0000313" key="3">
    <source>
        <dbReference type="Proteomes" id="UP001530377"/>
    </source>
</evidence>